<feature type="transmembrane region" description="Helical" evidence="1">
    <location>
        <begin position="305"/>
        <end position="326"/>
    </location>
</feature>
<evidence type="ECO:0000256" key="1">
    <source>
        <dbReference type="SAM" id="Phobius"/>
    </source>
</evidence>
<feature type="transmembrane region" description="Helical" evidence="1">
    <location>
        <begin position="155"/>
        <end position="173"/>
    </location>
</feature>
<feature type="transmembrane region" description="Helical" evidence="1">
    <location>
        <begin position="92"/>
        <end position="114"/>
    </location>
</feature>
<reference evidence="2 3" key="1">
    <citation type="submission" date="2021-02" db="EMBL/GenBank/DDBJ databases">
        <title>Actinophytocola xerophila sp. nov., isolated from soil of cotton cropping field.</title>
        <authorList>
            <person name="Huang R."/>
            <person name="Chen X."/>
            <person name="Ge X."/>
            <person name="Liu W."/>
        </authorList>
    </citation>
    <scope>NUCLEOTIDE SEQUENCE [LARGE SCALE GENOMIC DNA]</scope>
    <source>
        <strain evidence="2 3">S1-96</strain>
    </source>
</reference>
<organism evidence="2 3">
    <name type="scientific">Actinophytocola gossypii</name>
    <dbReference type="NCBI Taxonomy" id="2812003"/>
    <lineage>
        <taxon>Bacteria</taxon>
        <taxon>Bacillati</taxon>
        <taxon>Actinomycetota</taxon>
        <taxon>Actinomycetes</taxon>
        <taxon>Pseudonocardiales</taxon>
        <taxon>Pseudonocardiaceae</taxon>
    </lineage>
</organism>
<dbReference type="Pfam" id="PF05145">
    <property type="entry name" value="AbrB"/>
    <property type="match status" value="1"/>
</dbReference>
<dbReference type="PANTHER" id="PTHR38457">
    <property type="entry name" value="REGULATOR ABRB-RELATED"/>
    <property type="match status" value="1"/>
</dbReference>
<keyword evidence="1" id="KW-0812">Transmembrane</keyword>
<gene>
    <name evidence="2" type="ORF">JT362_02780</name>
</gene>
<keyword evidence="1" id="KW-1133">Transmembrane helix</keyword>
<name>A0ABT2J2G0_9PSEU</name>
<dbReference type="RefSeq" id="WP_260189400.1">
    <property type="nucleotide sequence ID" value="NZ_JAFFZE010000004.1"/>
</dbReference>
<dbReference type="EMBL" id="JAFFZE010000004">
    <property type="protein sequence ID" value="MCT2582047.1"/>
    <property type="molecule type" value="Genomic_DNA"/>
</dbReference>
<evidence type="ECO:0000313" key="3">
    <source>
        <dbReference type="Proteomes" id="UP001156441"/>
    </source>
</evidence>
<keyword evidence="3" id="KW-1185">Reference proteome</keyword>
<feature type="transmembrane region" description="Helical" evidence="1">
    <location>
        <begin position="218"/>
        <end position="239"/>
    </location>
</feature>
<sequence length="367" mass="36689">MSDAGTRARWLLPGELVAAGAVGGVLFALTGQAIIWVLGGVLGAVVACRVTRAVGASAAPSARIRKLGQLLIGAAIGPGIAVQELSVSPGQLALLAGGVLAILLASIGIARLYAGLGRVDGLTAGMATLPGGIGIMPSVAAEYGKPVGLVAVVQSFRMTLVLVLALLVFALSGERAGGGHAEPNPLLPGSGPAWLYVAALLGGSVVAAWAAGKVRIPVPTLLGPLLYGCVLSIGLRALGVAPDLLAVPFLQEVVGQALLGITVGEYLAQRYRDGLAALAGGLAGVVATCGVASLIALGITAVGPWSFLSAFLMVAPGGAPEMVVIASATGSDLAFVLAAQTGRQVIVNILMPVWIRLFTRFDRPGRS</sequence>
<evidence type="ECO:0000313" key="2">
    <source>
        <dbReference type="EMBL" id="MCT2582047.1"/>
    </source>
</evidence>
<feature type="transmembrane region" description="Helical" evidence="1">
    <location>
        <begin position="275"/>
        <end position="299"/>
    </location>
</feature>
<dbReference type="InterPro" id="IPR007820">
    <property type="entry name" value="AbrB_fam"/>
</dbReference>
<keyword evidence="1" id="KW-0472">Membrane</keyword>
<feature type="transmembrane region" description="Helical" evidence="1">
    <location>
        <begin position="333"/>
        <end position="355"/>
    </location>
</feature>
<protein>
    <submittedName>
        <fullName evidence="2">AbrB family transcriptional regulator</fullName>
    </submittedName>
</protein>
<accession>A0ABT2J2G0</accession>
<proteinExistence type="predicted"/>
<comment type="caution">
    <text evidence="2">The sequence shown here is derived from an EMBL/GenBank/DDBJ whole genome shotgun (WGS) entry which is preliminary data.</text>
</comment>
<dbReference type="Proteomes" id="UP001156441">
    <property type="component" value="Unassembled WGS sequence"/>
</dbReference>
<feature type="transmembrane region" description="Helical" evidence="1">
    <location>
        <begin position="193"/>
        <end position="211"/>
    </location>
</feature>
<dbReference type="PANTHER" id="PTHR38457:SF1">
    <property type="entry name" value="REGULATOR ABRB-RELATED"/>
    <property type="match status" value="1"/>
</dbReference>
<feature type="transmembrane region" description="Helical" evidence="1">
    <location>
        <begin position="20"/>
        <end position="46"/>
    </location>
</feature>